<dbReference type="PANTHER" id="PTHR40055:SF1">
    <property type="entry name" value="TRANSCRIPTIONAL REGULATOR YGIV-RELATED"/>
    <property type="match status" value="1"/>
</dbReference>
<evidence type="ECO:0000256" key="2">
    <source>
        <dbReference type="ARBA" id="ARBA00023125"/>
    </source>
</evidence>
<evidence type="ECO:0000256" key="3">
    <source>
        <dbReference type="ARBA" id="ARBA00023163"/>
    </source>
</evidence>
<gene>
    <name evidence="5" type="ORF">J2W69_000025</name>
</gene>
<dbReference type="InterPro" id="IPR010499">
    <property type="entry name" value="AraC_E-bd"/>
</dbReference>
<dbReference type="InterPro" id="IPR050908">
    <property type="entry name" value="SmbC-like"/>
</dbReference>
<feature type="domain" description="HTH araC/xylS-type" evidence="4">
    <location>
        <begin position="8"/>
        <end position="107"/>
    </location>
</feature>
<evidence type="ECO:0000313" key="5">
    <source>
        <dbReference type="EMBL" id="MDR7119110.1"/>
    </source>
</evidence>
<dbReference type="Proteomes" id="UP001257909">
    <property type="component" value="Unassembled WGS sequence"/>
</dbReference>
<keyword evidence="2" id="KW-0238">DNA-binding</keyword>
<dbReference type="Gene3D" id="3.20.80.10">
    <property type="entry name" value="Regulatory factor, effector binding domain"/>
    <property type="match status" value="1"/>
</dbReference>
<reference evidence="5 6" key="1">
    <citation type="submission" date="2023-07" db="EMBL/GenBank/DDBJ databases">
        <title>Sorghum-associated microbial communities from plants grown in Nebraska, USA.</title>
        <authorList>
            <person name="Schachtman D."/>
        </authorList>
    </citation>
    <scope>NUCLEOTIDE SEQUENCE [LARGE SCALE GENOMIC DNA]</scope>
    <source>
        <strain evidence="5 6">4138</strain>
    </source>
</reference>
<organism evidence="5 6">
    <name type="scientific">Rheinheimera soli</name>
    <dbReference type="NCBI Taxonomy" id="443616"/>
    <lineage>
        <taxon>Bacteria</taxon>
        <taxon>Pseudomonadati</taxon>
        <taxon>Pseudomonadota</taxon>
        <taxon>Gammaproteobacteria</taxon>
        <taxon>Chromatiales</taxon>
        <taxon>Chromatiaceae</taxon>
        <taxon>Rheinheimera</taxon>
    </lineage>
</organism>
<dbReference type="PANTHER" id="PTHR40055">
    <property type="entry name" value="TRANSCRIPTIONAL REGULATOR YGIV-RELATED"/>
    <property type="match status" value="1"/>
</dbReference>
<dbReference type="SUPFAM" id="SSF46689">
    <property type="entry name" value="Homeodomain-like"/>
    <property type="match status" value="2"/>
</dbReference>
<dbReference type="RefSeq" id="WP_310273342.1">
    <property type="nucleotide sequence ID" value="NZ_JAVDWR010000001.1"/>
</dbReference>
<dbReference type="PROSITE" id="PS01124">
    <property type="entry name" value="HTH_ARAC_FAMILY_2"/>
    <property type="match status" value="1"/>
</dbReference>
<dbReference type="SMART" id="SM00871">
    <property type="entry name" value="AraC_E_bind"/>
    <property type="match status" value="1"/>
</dbReference>
<dbReference type="SMART" id="SM00342">
    <property type="entry name" value="HTH_ARAC"/>
    <property type="match status" value="1"/>
</dbReference>
<keyword evidence="6" id="KW-1185">Reference proteome</keyword>
<dbReference type="Pfam" id="PF06445">
    <property type="entry name" value="GyrI-like"/>
    <property type="match status" value="1"/>
</dbReference>
<dbReference type="Pfam" id="PF12833">
    <property type="entry name" value="HTH_18"/>
    <property type="match status" value="1"/>
</dbReference>
<dbReference type="InterPro" id="IPR011256">
    <property type="entry name" value="Reg_factor_effector_dom_sf"/>
</dbReference>
<dbReference type="InterPro" id="IPR018060">
    <property type="entry name" value="HTH_AraC"/>
</dbReference>
<evidence type="ECO:0000259" key="4">
    <source>
        <dbReference type="PROSITE" id="PS01124"/>
    </source>
</evidence>
<dbReference type="EMBL" id="JAVDWR010000001">
    <property type="protein sequence ID" value="MDR7119110.1"/>
    <property type="molecule type" value="Genomic_DNA"/>
</dbReference>
<comment type="caution">
    <text evidence="5">The sequence shown here is derived from an EMBL/GenBank/DDBJ whole genome shotgun (WGS) entry which is preliminary data.</text>
</comment>
<dbReference type="InterPro" id="IPR009057">
    <property type="entry name" value="Homeodomain-like_sf"/>
</dbReference>
<proteinExistence type="predicted"/>
<sequence>MTRKEKLQKAWDYIESHLQDSIDIATLAAVAHLSKYHFHRQFCLHFGISPFALIRGLKLKKAAYQLAFRTRLQVTEIAFQAGFENAESFSRAFRQVSGQSPSGFRKDPDWQSIQQHDEVFSKAREAAMPDKTAYQVQLVDFKSIYVAALEHKGPPSQLMQSIRHFIDWRKSQKLPPSKSRTFNLLYEDPATVTGEEYRFDLCCEYSGVLEENEFGIVLKSIPAGPCAMLRHTGSDEQLAAAVRYLYSVWLDESGYELRDFPLFFERISFFPDVPHHLAVTDIYLPIEG</sequence>
<dbReference type="PRINTS" id="PR00032">
    <property type="entry name" value="HTHARAC"/>
</dbReference>
<name>A0ABU1VU24_9GAMM</name>
<protein>
    <submittedName>
        <fullName evidence="5">AraC family transcriptional regulator</fullName>
    </submittedName>
</protein>
<dbReference type="Gene3D" id="1.10.10.60">
    <property type="entry name" value="Homeodomain-like"/>
    <property type="match status" value="2"/>
</dbReference>
<evidence type="ECO:0000313" key="6">
    <source>
        <dbReference type="Proteomes" id="UP001257909"/>
    </source>
</evidence>
<dbReference type="InterPro" id="IPR018062">
    <property type="entry name" value="HTH_AraC-typ_CS"/>
</dbReference>
<dbReference type="InterPro" id="IPR029442">
    <property type="entry name" value="GyrI-like"/>
</dbReference>
<accession>A0ABU1VU24</accession>
<keyword evidence="3" id="KW-0804">Transcription</keyword>
<evidence type="ECO:0000256" key="1">
    <source>
        <dbReference type="ARBA" id="ARBA00023015"/>
    </source>
</evidence>
<keyword evidence="1" id="KW-0805">Transcription regulation</keyword>
<dbReference type="SUPFAM" id="SSF55136">
    <property type="entry name" value="Probable bacterial effector-binding domain"/>
    <property type="match status" value="1"/>
</dbReference>
<dbReference type="PROSITE" id="PS00041">
    <property type="entry name" value="HTH_ARAC_FAMILY_1"/>
    <property type="match status" value="1"/>
</dbReference>
<dbReference type="InterPro" id="IPR020449">
    <property type="entry name" value="Tscrpt_reg_AraC-type_HTH"/>
</dbReference>